<dbReference type="Proteomes" id="UP001054889">
    <property type="component" value="Unassembled WGS sequence"/>
</dbReference>
<feature type="region of interest" description="Disordered" evidence="1">
    <location>
        <begin position="1"/>
        <end position="99"/>
    </location>
</feature>
<dbReference type="EMBL" id="BQKI01000005">
    <property type="protein sequence ID" value="GJM95528.1"/>
    <property type="molecule type" value="Genomic_DNA"/>
</dbReference>
<protein>
    <submittedName>
        <fullName evidence="2">Uncharacterized protein</fullName>
    </submittedName>
</protein>
<name>A0AAV5CBC5_ELECO</name>
<reference evidence="2" key="2">
    <citation type="submission" date="2021-12" db="EMBL/GenBank/DDBJ databases">
        <title>Resequencing data analysis of finger millet.</title>
        <authorList>
            <person name="Hatakeyama M."/>
            <person name="Aluri S."/>
            <person name="Balachadran M.T."/>
            <person name="Sivarajan S.R."/>
            <person name="Poveda L."/>
            <person name="Shimizu-Inatsugi R."/>
            <person name="Schlapbach R."/>
            <person name="Sreeman S.M."/>
            <person name="Shimizu K.K."/>
        </authorList>
    </citation>
    <scope>NUCLEOTIDE SEQUENCE</scope>
</reference>
<keyword evidence="3" id="KW-1185">Reference proteome</keyword>
<sequence length="99" mass="10835">MEQPSQAQARKEGDGGGEGMPRSHTGDPHGEAAAQAKQGIVGEGEREGVVRRAVEREAEKAVKAEEETQAAAMEGRPRPLPHWQVPQPKDVYDERLERL</sequence>
<feature type="compositionally biased region" description="Basic and acidic residues" evidence="1">
    <location>
        <begin position="90"/>
        <end position="99"/>
    </location>
</feature>
<comment type="caution">
    <text evidence="2">The sequence shown here is derived from an EMBL/GenBank/DDBJ whole genome shotgun (WGS) entry which is preliminary data.</text>
</comment>
<organism evidence="2 3">
    <name type="scientific">Eleusine coracana subsp. coracana</name>
    <dbReference type="NCBI Taxonomy" id="191504"/>
    <lineage>
        <taxon>Eukaryota</taxon>
        <taxon>Viridiplantae</taxon>
        <taxon>Streptophyta</taxon>
        <taxon>Embryophyta</taxon>
        <taxon>Tracheophyta</taxon>
        <taxon>Spermatophyta</taxon>
        <taxon>Magnoliopsida</taxon>
        <taxon>Liliopsida</taxon>
        <taxon>Poales</taxon>
        <taxon>Poaceae</taxon>
        <taxon>PACMAD clade</taxon>
        <taxon>Chloridoideae</taxon>
        <taxon>Cynodonteae</taxon>
        <taxon>Eleusininae</taxon>
        <taxon>Eleusine</taxon>
    </lineage>
</organism>
<evidence type="ECO:0000313" key="2">
    <source>
        <dbReference type="EMBL" id="GJM95528.1"/>
    </source>
</evidence>
<proteinExistence type="predicted"/>
<dbReference type="AlphaFoldDB" id="A0AAV5CBC5"/>
<feature type="compositionally biased region" description="Basic and acidic residues" evidence="1">
    <location>
        <begin position="43"/>
        <end position="66"/>
    </location>
</feature>
<evidence type="ECO:0000256" key="1">
    <source>
        <dbReference type="SAM" id="MobiDB-lite"/>
    </source>
</evidence>
<accession>A0AAV5CBC5</accession>
<evidence type="ECO:0000313" key="3">
    <source>
        <dbReference type="Proteomes" id="UP001054889"/>
    </source>
</evidence>
<gene>
    <name evidence="2" type="primary">ga12272</name>
    <name evidence="2" type="ORF">PR202_ga12272</name>
</gene>
<reference evidence="2" key="1">
    <citation type="journal article" date="2018" name="DNA Res.">
        <title>Multiple hybrid de novo genome assembly of finger millet, an orphan allotetraploid crop.</title>
        <authorList>
            <person name="Hatakeyama M."/>
            <person name="Aluri S."/>
            <person name="Balachadran M.T."/>
            <person name="Sivarajan S.R."/>
            <person name="Patrignani A."/>
            <person name="Gruter S."/>
            <person name="Poveda L."/>
            <person name="Shimizu-Inatsugi R."/>
            <person name="Baeten J."/>
            <person name="Francoijs K.J."/>
            <person name="Nataraja K.N."/>
            <person name="Reddy Y.A.N."/>
            <person name="Phadnis S."/>
            <person name="Ravikumar R.L."/>
            <person name="Schlapbach R."/>
            <person name="Sreeman S.M."/>
            <person name="Shimizu K.K."/>
        </authorList>
    </citation>
    <scope>NUCLEOTIDE SEQUENCE</scope>
</reference>